<dbReference type="PRINTS" id="PR00249">
    <property type="entry name" value="GPCRSECRETIN"/>
</dbReference>
<dbReference type="PANTHER" id="PTHR47767:SF2">
    <property type="entry name" value="GPS DOMAIN-CONTAINING PROTEIN"/>
    <property type="match status" value="1"/>
</dbReference>
<dbReference type="PANTHER" id="PTHR47767">
    <property type="entry name" value="ADHESION G PROTEIN-COUPLED RECEPTOR G7"/>
    <property type="match status" value="1"/>
</dbReference>
<keyword evidence="10" id="KW-0675">Receptor</keyword>
<feature type="transmembrane region" description="Helical" evidence="7">
    <location>
        <begin position="523"/>
        <end position="546"/>
    </location>
</feature>
<keyword evidence="4 7" id="KW-1133">Transmembrane helix</keyword>
<sequence>MHASIKHQIRCDSSYASCPNDIDTDAKLQEGTTARVDFVTSCSDNIDTGIQASCNATSQNEFPVGVTTVTCFCEDLSENTDGCSFTVTVKDVTEPNATCPGDITTDATEESKTTARVTFVASCPDNIEMGIQPNCNATSNQTMFSVGVTTVTCLCEDASQNINDCSFNVIVKGYCYEDRYDHTPDMRLQFQKTEVNENKGSNEKCPSGKPRALRNCSLSVDGKAIWSNPVLMECFEKANNTKTLVQNTLKGLLKTSNVTTENAGFVAEDLETTINVVGKDTTSLTKEVIVDVVNVFETLSKVVNQTQNVTKSVINTIDKFVYILDNTEEQVPQTSTKPSTDKLLLALEAQVMALGANGGNFSKSGEMFDICVTHISPTLELTFPSVNEEQVDNSGQVEIKDEEKSKVSASIELPQEILDDYFKETWIRLFETKVGRGDCRLSVDLQGRGYGRIGKEISKKHGLTIFSQIGCAVSVFSLAVTILTFLSIKKLRSSRPQQIILQICIALLGLDIFFLVGIDRTELALACDIVAALIHFFCLASVAWMSTEATYMYLLFVQVSSGNDRYFMQKASVIGWGLPAVIVTTNVLLEVEKHEEHYKWNHSYISTCQYCFLDNKSNGFRFGLVAVLAVFLTYNLLLFIMIAWKLSCGRKRLKSSSATRRQQVVRRMQNVSAISILLGITWISGFLSIGPFQLVSNIIFCVSNSLQGFFIFLLFCVRQKDIRSAWKNSILARPLTTSLHRKTSRRPFKLSKHIKVESQAQATDGSSEMTRLAKRNTYEDFTTTRAMLSGNEDVDCAAAALASCAIMEPTSSNFVSVQQSPDFICHSPSIATSKGQVGQLIDIDIDSTEKGLDLSPPSPLGTNETPYPGPLTVVPPKESPSFDRGPPSPIGTMETPYSGPLIVVPPKESLSFDRGPPSPFGTMETPYSGPLTVVPPKESPSSDRVPPSPLGTMETPYSGPLIVVPPQESPSFDRVSTSSDAKHTTENPYAMFIAATNTGGTLSTAKVIYEGDNSPLLGPPIKNKDYN</sequence>
<feature type="transmembrane region" description="Helical" evidence="7">
    <location>
        <begin position="695"/>
        <end position="717"/>
    </location>
</feature>
<feature type="domain" description="HYR" evidence="9">
    <location>
        <begin position="90"/>
        <end position="173"/>
    </location>
</feature>
<dbReference type="InterPro" id="IPR017983">
    <property type="entry name" value="GPCR_2_secretin-like_CS"/>
</dbReference>
<feature type="transmembrane region" description="Helical" evidence="7">
    <location>
        <begin position="670"/>
        <end position="689"/>
    </location>
</feature>
<feature type="region of interest" description="Disordered" evidence="6">
    <location>
        <begin position="920"/>
        <end position="983"/>
    </location>
</feature>
<dbReference type="OrthoDB" id="10562043at2759"/>
<evidence type="ECO:0000313" key="10">
    <source>
        <dbReference type="EMBL" id="PIK47292.1"/>
    </source>
</evidence>
<evidence type="ECO:0000313" key="11">
    <source>
        <dbReference type="Proteomes" id="UP000230750"/>
    </source>
</evidence>
<dbReference type="SUPFAM" id="SSF81321">
    <property type="entry name" value="Family A G protein-coupled receptor-like"/>
    <property type="match status" value="1"/>
</dbReference>
<dbReference type="InterPro" id="IPR003410">
    <property type="entry name" value="HYR_dom"/>
</dbReference>
<dbReference type="PROSITE" id="PS50825">
    <property type="entry name" value="HYR"/>
    <property type="match status" value="1"/>
</dbReference>
<feature type="transmembrane region" description="Helical" evidence="7">
    <location>
        <begin position="567"/>
        <end position="589"/>
    </location>
</feature>
<comment type="subcellular location">
    <subcellularLocation>
        <location evidence="1">Membrane</location>
        <topology evidence="1">Multi-pass membrane protein</topology>
    </subcellularLocation>
</comment>
<evidence type="ECO:0000256" key="3">
    <source>
        <dbReference type="ARBA" id="ARBA00022737"/>
    </source>
</evidence>
<feature type="transmembrane region" description="Helical" evidence="7">
    <location>
        <begin position="499"/>
        <end position="517"/>
    </location>
</feature>
<dbReference type="Pfam" id="PF00002">
    <property type="entry name" value="7tm_2"/>
    <property type="match status" value="1"/>
</dbReference>
<feature type="region of interest" description="Disordered" evidence="6">
    <location>
        <begin position="849"/>
        <end position="895"/>
    </location>
</feature>
<dbReference type="PROSITE" id="PS50261">
    <property type="entry name" value="G_PROTEIN_RECEP_F2_4"/>
    <property type="match status" value="1"/>
</dbReference>
<evidence type="ECO:0000259" key="9">
    <source>
        <dbReference type="PROSITE" id="PS50825"/>
    </source>
</evidence>
<gene>
    <name evidence="10" type="ORF">BSL78_15842</name>
</gene>
<dbReference type="GO" id="GO:0007166">
    <property type="term" value="P:cell surface receptor signaling pathway"/>
    <property type="evidence" value="ECO:0007669"/>
    <property type="project" value="InterPro"/>
</dbReference>
<dbReference type="InterPro" id="IPR017981">
    <property type="entry name" value="GPCR_2-like_7TM"/>
</dbReference>
<dbReference type="Proteomes" id="UP000230750">
    <property type="component" value="Unassembled WGS sequence"/>
</dbReference>
<protein>
    <submittedName>
        <fullName evidence="10">Putative G-protein coupled receptor</fullName>
    </submittedName>
</protein>
<evidence type="ECO:0000256" key="6">
    <source>
        <dbReference type="SAM" id="MobiDB-lite"/>
    </source>
</evidence>
<keyword evidence="5 7" id="KW-0472">Membrane</keyword>
<dbReference type="InterPro" id="IPR000832">
    <property type="entry name" value="GPCR_2_secretin-like"/>
</dbReference>
<evidence type="ECO:0000256" key="7">
    <source>
        <dbReference type="SAM" id="Phobius"/>
    </source>
</evidence>
<dbReference type="AlphaFoldDB" id="A0A2G8KH25"/>
<dbReference type="CDD" id="cd15040">
    <property type="entry name" value="7tmB2_Adhesion"/>
    <property type="match status" value="1"/>
</dbReference>
<dbReference type="InterPro" id="IPR053066">
    <property type="entry name" value="ADGR_G7"/>
</dbReference>
<evidence type="ECO:0000256" key="5">
    <source>
        <dbReference type="ARBA" id="ARBA00023136"/>
    </source>
</evidence>
<dbReference type="GO" id="GO:0004930">
    <property type="term" value="F:G protein-coupled receptor activity"/>
    <property type="evidence" value="ECO:0007669"/>
    <property type="project" value="InterPro"/>
</dbReference>
<evidence type="ECO:0000256" key="4">
    <source>
        <dbReference type="ARBA" id="ARBA00022989"/>
    </source>
</evidence>
<reference evidence="10 11" key="1">
    <citation type="journal article" date="2017" name="PLoS Biol.">
        <title>The sea cucumber genome provides insights into morphological evolution and visceral regeneration.</title>
        <authorList>
            <person name="Zhang X."/>
            <person name="Sun L."/>
            <person name="Yuan J."/>
            <person name="Sun Y."/>
            <person name="Gao Y."/>
            <person name="Zhang L."/>
            <person name="Li S."/>
            <person name="Dai H."/>
            <person name="Hamel J.F."/>
            <person name="Liu C."/>
            <person name="Yu Y."/>
            <person name="Liu S."/>
            <person name="Lin W."/>
            <person name="Guo K."/>
            <person name="Jin S."/>
            <person name="Xu P."/>
            <person name="Storey K.B."/>
            <person name="Huan P."/>
            <person name="Zhang T."/>
            <person name="Zhou Y."/>
            <person name="Zhang J."/>
            <person name="Lin C."/>
            <person name="Li X."/>
            <person name="Xing L."/>
            <person name="Huo D."/>
            <person name="Sun M."/>
            <person name="Wang L."/>
            <person name="Mercier A."/>
            <person name="Li F."/>
            <person name="Yang H."/>
            <person name="Xiang J."/>
        </authorList>
    </citation>
    <scope>NUCLEOTIDE SEQUENCE [LARGE SCALE GENOMIC DNA]</scope>
    <source>
        <strain evidence="10">Shaxun</strain>
        <tissue evidence="10">Muscle</tissue>
    </source>
</reference>
<dbReference type="EMBL" id="MRZV01000590">
    <property type="protein sequence ID" value="PIK47292.1"/>
    <property type="molecule type" value="Genomic_DNA"/>
</dbReference>
<keyword evidence="2 7" id="KW-0812">Transmembrane</keyword>
<feature type="transmembrane region" description="Helical" evidence="7">
    <location>
        <begin position="465"/>
        <end position="487"/>
    </location>
</feature>
<name>A0A2G8KH25_STIJA</name>
<dbReference type="Gene3D" id="1.20.1070.10">
    <property type="entry name" value="Rhodopsin 7-helix transmembrane proteins"/>
    <property type="match status" value="1"/>
</dbReference>
<dbReference type="PROSITE" id="PS00650">
    <property type="entry name" value="G_PROTEIN_RECEP_F2_2"/>
    <property type="match status" value="1"/>
</dbReference>
<keyword evidence="11" id="KW-1185">Reference proteome</keyword>
<feature type="transmembrane region" description="Helical" evidence="7">
    <location>
        <begin position="622"/>
        <end position="644"/>
    </location>
</feature>
<evidence type="ECO:0000256" key="2">
    <source>
        <dbReference type="ARBA" id="ARBA00022692"/>
    </source>
</evidence>
<evidence type="ECO:0000259" key="8">
    <source>
        <dbReference type="PROSITE" id="PS50261"/>
    </source>
</evidence>
<dbReference type="Pfam" id="PF02494">
    <property type="entry name" value="HYR"/>
    <property type="match status" value="2"/>
</dbReference>
<comment type="caution">
    <text evidence="10">The sequence shown here is derived from an EMBL/GenBank/DDBJ whole genome shotgun (WGS) entry which is preliminary data.</text>
</comment>
<feature type="domain" description="G-protein coupled receptors family 2 profile 2" evidence="8">
    <location>
        <begin position="463"/>
        <end position="719"/>
    </location>
</feature>
<dbReference type="GO" id="GO:0016020">
    <property type="term" value="C:membrane"/>
    <property type="evidence" value="ECO:0007669"/>
    <property type="project" value="UniProtKB-SubCell"/>
</dbReference>
<accession>A0A2G8KH25</accession>
<proteinExistence type="predicted"/>
<organism evidence="10 11">
    <name type="scientific">Stichopus japonicus</name>
    <name type="common">Sea cucumber</name>
    <dbReference type="NCBI Taxonomy" id="307972"/>
    <lineage>
        <taxon>Eukaryota</taxon>
        <taxon>Metazoa</taxon>
        <taxon>Echinodermata</taxon>
        <taxon>Eleutherozoa</taxon>
        <taxon>Echinozoa</taxon>
        <taxon>Holothuroidea</taxon>
        <taxon>Aspidochirotacea</taxon>
        <taxon>Aspidochirotida</taxon>
        <taxon>Stichopodidae</taxon>
        <taxon>Apostichopus</taxon>
    </lineage>
</organism>
<keyword evidence="3" id="KW-0677">Repeat</keyword>
<evidence type="ECO:0000256" key="1">
    <source>
        <dbReference type="ARBA" id="ARBA00004141"/>
    </source>
</evidence>